<evidence type="ECO:0000313" key="9">
    <source>
        <dbReference type="EMBL" id="GLK90873.1"/>
    </source>
</evidence>
<keyword evidence="4 7" id="KW-0479">Metal-binding</keyword>
<dbReference type="PANTHER" id="PTHR47627:SF1">
    <property type="entry name" value="RUBREDOXIN-1-RELATED"/>
    <property type="match status" value="1"/>
</dbReference>
<reference evidence="9" key="2">
    <citation type="submission" date="2023-01" db="EMBL/GenBank/DDBJ databases">
        <authorList>
            <person name="Sun Q."/>
            <person name="Evtushenko L."/>
        </authorList>
    </citation>
    <scope>NUCLEOTIDE SEQUENCE</scope>
    <source>
        <strain evidence="9">VKM B-2935</strain>
    </source>
</reference>
<dbReference type="InterPro" id="IPR024934">
    <property type="entry name" value="Rubredoxin-like_dom"/>
</dbReference>
<evidence type="ECO:0000256" key="4">
    <source>
        <dbReference type="ARBA" id="ARBA00022723"/>
    </source>
</evidence>
<gene>
    <name evidence="9" type="ORF">GCM10017655_39370</name>
</gene>
<dbReference type="SUPFAM" id="SSF57802">
    <property type="entry name" value="Rubredoxin-like"/>
    <property type="match status" value="1"/>
</dbReference>
<dbReference type="InterPro" id="IPR050526">
    <property type="entry name" value="Rubredoxin_ET"/>
</dbReference>
<evidence type="ECO:0000256" key="2">
    <source>
        <dbReference type="ARBA" id="ARBA00005337"/>
    </source>
</evidence>
<dbReference type="Gene3D" id="2.20.28.10">
    <property type="match status" value="1"/>
</dbReference>
<comment type="cofactor">
    <cofactor evidence="1 7">
        <name>Fe(3+)</name>
        <dbReference type="ChEBI" id="CHEBI:29034"/>
    </cofactor>
</comment>
<keyword evidence="10" id="KW-1185">Reference proteome</keyword>
<protein>
    <recommendedName>
        <fullName evidence="7">Rubredoxin</fullName>
    </recommendedName>
</protein>
<dbReference type="InterPro" id="IPR018527">
    <property type="entry name" value="Rubredoxin_Fe_BS"/>
</dbReference>
<name>A0A9W6K9Z8_9PSED</name>
<dbReference type="EMBL" id="BSFN01000014">
    <property type="protein sequence ID" value="GLK90873.1"/>
    <property type="molecule type" value="Genomic_DNA"/>
</dbReference>
<keyword evidence="5 7" id="KW-0249">Electron transport</keyword>
<dbReference type="PANTHER" id="PTHR47627">
    <property type="entry name" value="RUBREDOXIN"/>
    <property type="match status" value="1"/>
</dbReference>
<dbReference type="Proteomes" id="UP001143328">
    <property type="component" value="Unassembled WGS sequence"/>
</dbReference>
<accession>A0A9W6K9Z8</accession>
<sequence length="128" mass="14805">MAKYQCPDCQYIYDECRGEPHEGFKPSTTWDEIPEDWACPDCAVRDKVDFKIIWDPQCELVQQESNYPGVKNENHAAEYILLDLKKTSPEPKNKAEKISLADELEVVTINQRQSQTQAVRRSSAKKKK</sequence>
<evidence type="ECO:0000256" key="1">
    <source>
        <dbReference type="ARBA" id="ARBA00001965"/>
    </source>
</evidence>
<proteinExistence type="inferred from homology"/>
<feature type="domain" description="Rubredoxin-like" evidence="8">
    <location>
        <begin position="1"/>
        <end position="53"/>
    </location>
</feature>
<evidence type="ECO:0000256" key="6">
    <source>
        <dbReference type="ARBA" id="ARBA00023004"/>
    </source>
</evidence>
<dbReference type="Pfam" id="PF00301">
    <property type="entry name" value="Rubredoxin"/>
    <property type="match status" value="1"/>
</dbReference>
<reference evidence="9" key="1">
    <citation type="journal article" date="2014" name="Int. J. Syst. Evol. Microbiol.">
        <title>Complete genome sequence of Corynebacterium casei LMG S-19264T (=DSM 44701T), isolated from a smear-ripened cheese.</title>
        <authorList>
            <consortium name="US DOE Joint Genome Institute (JGI-PGF)"/>
            <person name="Walter F."/>
            <person name="Albersmeier A."/>
            <person name="Kalinowski J."/>
            <person name="Ruckert C."/>
        </authorList>
    </citation>
    <scope>NUCLEOTIDE SEQUENCE</scope>
    <source>
        <strain evidence="9">VKM B-2935</strain>
    </source>
</reference>
<dbReference type="GO" id="GO:0009055">
    <property type="term" value="F:electron transfer activity"/>
    <property type="evidence" value="ECO:0007669"/>
    <property type="project" value="TreeGrafter"/>
</dbReference>
<organism evidence="9 10">
    <name type="scientific">Pseudomonas turukhanskensis</name>
    <dbReference type="NCBI Taxonomy" id="1806536"/>
    <lineage>
        <taxon>Bacteria</taxon>
        <taxon>Pseudomonadati</taxon>
        <taxon>Pseudomonadota</taxon>
        <taxon>Gammaproteobacteria</taxon>
        <taxon>Pseudomonadales</taxon>
        <taxon>Pseudomonadaceae</taxon>
        <taxon>Pseudomonas</taxon>
    </lineage>
</organism>
<evidence type="ECO:0000256" key="7">
    <source>
        <dbReference type="RuleBase" id="RU003820"/>
    </source>
</evidence>
<comment type="similarity">
    <text evidence="2 7">Belongs to the rubredoxin family.</text>
</comment>
<dbReference type="GO" id="GO:0005506">
    <property type="term" value="F:iron ion binding"/>
    <property type="evidence" value="ECO:0007669"/>
    <property type="project" value="UniProtKB-UniRule"/>
</dbReference>
<dbReference type="PROSITE" id="PS00202">
    <property type="entry name" value="RUBREDOXIN"/>
    <property type="match status" value="1"/>
</dbReference>
<dbReference type="RefSeq" id="WP_373877888.1">
    <property type="nucleotide sequence ID" value="NZ_BSFN01000014.1"/>
</dbReference>
<evidence type="ECO:0000256" key="3">
    <source>
        <dbReference type="ARBA" id="ARBA00022448"/>
    </source>
</evidence>
<dbReference type="CDD" id="cd00730">
    <property type="entry name" value="rubredoxin"/>
    <property type="match status" value="1"/>
</dbReference>
<dbReference type="PRINTS" id="PR00163">
    <property type="entry name" value="RUBREDOXIN"/>
</dbReference>
<evidence type="ECO:0000256" key="5">
    <source>
        <dbReference type="ARBA" id="ARBA00022982"/>
    </source>
</evidence>
<comment type="caution">
    <text evidence="9">The sequence shown here is derived from an EMBL/GenBank/DDBJ whole genome shotgun (WGS) entry which is preliminary data.</text>
</comment>
<dbReference type="PROSITE" id="PS50903">
    <property type="entry name" value="RUBREDOXIN_LIKE"/>
    <property type="match status" value="1"/>
</dbReference>
<dbReference type="GO" id="GO:0043448">
    <property type="term" value="P:alkane catabolic process"/>
    <property type="evidence" value="ECO:0007669"/>
    <property type="project" value="TreeGrafter"/>
</dbReference>
<keyword evidence="6 7" id="KW-0408">Iron</keyword>
<dbReference type="AlphaFoldDB" id="A0A9W6K9Z8"/>
<evidence type="ECO:0000259" key="8">
    <source>
        <dbReference type="PROSITE" id="PS50903"/>
    </source>
</evidence>
<evidence type="ECO:0000313" key="10">
    <source>
        <dbReference type="Proteomes" id="UP001143328"/>
    </source>
</evidence>
<keyword evidence="3" id="KW-0813">Transport</keyword>
<dbReference type="InterPro" id="IPR024935">
    <property type="entry name" value="Rubredoxin_dom"/>
</dbReference>